<comment type="caution">
    <text evidence="1">The sequence shown here is derived from an EMBL/GenBank/DDBJ whole genome shotgun (WGS) entry which is preliminary data.</text>
</comment>
<proteinExistence type="predicted"/>
<accession>A0A4R6VRV4</accession>
<gene>
    <name evidence="1" type="ORF">EV188_101449</name>
</gene>
<organism evidence="1 2">
    <name type="scientific">Actinomycetospora succinea</name>
    <dbReference type="NCBI Taxonomy" id="663603"/>
    <lineage>
        <taxon>Bacteria</taxon>
        <taxon>Bacillati</taxon>
        <taxon>Actinomycetota</taxon>
        <taxon>Actinomycetes</taxon>
        <taxon>Pseudonocardiales</taxon>
        <taxon>Pseudonocardiaceae</taxon>
        <taxon>Actinomycetospora</taxon>
    </lineage>
</organism>
<dbReference type="Proteomes" id="UP000295705">
    <property type="component" value="Unassembled WGS sequence"/>
</dbReference>
<reference evidence="1 2" key="1">
    <citation type="submission" date="2019-03" db="EMBL/GenBank/DDBJ databases">
        <title>Genomic Encyclopedia of Type Strains, Phase IV (KMG-IV): sequencing the most valuable type-strain genomes for metagenomic binning, comparative biology and taxonomic classification.</title>
        <authorList>
            <person name="Goeker M."/>
        </authorList>
    </citation>
    <scope>NUCLEOTIDE SEQUENCE [LARGE SCALE GENOMIC DNA]</scope>
    <source>
        <strain evidence="1 2">DSM 45775</strain>
    </source>
</reference>
<evidence type="ECO:0000313" key="2">
    <source>
        <dbReference type="Proteomes" id="UP000295705"/>
    </source>
</evidence>
<dbReference type="AlphaFoldDB" id="A0A4R6VRV4"/>
<protein>
    <submittedName>
        <fullName evidence="1">Uncharacterized protein</fullName>
    </submittedName>
</protein>
<sequence length="80" mass="8674">MLGRQPMGGTDCWGDIAGKVDKAYEDKTIAEIADAPVEALQGVSEGDAQKLKDAFNIKTVRDLGTNKYFLWAQSIAKLAE</sequence>
<keyword evidence="2" id="KW-1185">Reference proteome</keyword>
<name>A0A4R6VRV4_9PSEU</name>
<dbReference type="EMBL" id="SNYO01000001">
    <property type="protein sequence ID" value="TDQ65200.1"/>
    <property type="molecule type" value="Genomic_DNA"/>
</dbReference>
<evidence type="ECO:0000313" key="1">
    <source>
        <dbReference type="EMBL" id="TDQ65200.1"/>
    </source>
</evidence>